<keyword evidence="3" id="KW-0560">Oxidoreductase</keyword>
<evidence type="ECO:0000256" key="1">
    <source>
        <dbReference type="ARBA" id="ARBA00022630"/>
    </source>
</evidence>
<dbReference type="GO" id="GO:0004497">
    <property type="term" value="F:monooxygenase activity"/>
    <property type="evidence" value="ECO:0007669"/>
    <property type="project" value="UniProtKB-KW"/>
</dbReference>
<dbReference type="PRINTS" id="PR00420">
    <property type="entry name" value="RNGMNOXGNASE"/>
</dbReference>
<proteinExistence type="predicted"/>
<keyword evidence="2" id="KW-0274">FAD</keyword>
<dbReference type="InterPro" id="IPR036188">
    <property type="entry name" value="FAD/NAD-bd_sf"/>
</dbReference>
<dbReference type="InterPro" id="IPR002938">
    <property type="entry name" value="FAD-bd"/>
</dbReference>
<keyword evidence="1" id="KW-0285">Flavoprotein</keyword>
<dbReference type="PANTHER" id="PTHR47178">
    <property type="entry name" value="MONOOXYGENASE, FAD-BINDING"/>
    <property type="match status" value="1"/>
</dbReference>
<reference evidence="7" key="2">
    <citation type="submission" date="2013-07" db="EMBL/GenBank/DDBJ databases">
        <authorList>
            <consortium name="The Broad Institute Genome Sequencing Platform"/>
            <person name="Cuomo C."/>
            <person name="Litvintseva A."/>
            <person name="Chen Y."/>
            <person name="Heitman J."/>
            <person name="Sun S."/>
            <person name="Springer D."/>
            <person name="Dromer F."/>
            <person name="Young S.K."/>
            <person name="Zeng Q."/>
            <person name="Gargeya S."/>
            <person name="Fitzgerald M."/>
            <person name="Abouelleil A."/>
            <person name="Alvarado L."/>
            <person name="Berlin A.M."/>
            <person name="Chapman S.B."/>
            <person name="Dewar J."/>
            <person name="Goldberg J."/>
            <person name="Griggs A."/>
            <person name="Gujja S."/>
            <person name="Hansen M."/>
            <person name="Howarth C."/>
            <person name="Imamovic A."/>
            <person name="Larimer J."/>
            <person name="McCowan C."/>
            <person name="Murphy C."/>
            <person name="Pearson M."/>
            <person name="Priest M."/>
            <person name="Roberts A."/>
            <person name="Saif S."/>
            <person name="Shea T."/>
            <person name="Sykes S."/>
            <person name="Wortman J."/>
            <person name="Nusbaum C."/>
            <person name="Birren B."/>
        </authorList>
    </citation>
    <scope>NUCLEOTIDE SEQUENCE</scope>
    <source>
        <strain evidence="7">CBS 10118</strain>
    </source>
</reference>
<dbReference type="RefSeq" id="XP_019047179.1">
    <property type="nucleotide sequence ID" value="XM_019190431.1"/>
</dbReference>
<dbReference type="GeneID" id="30208185"/>
<evidence type="ECO:0000313" key="6">
    <source>
        <dbReference type="EMBL" id="OCF26109.1"/>
    </source>
</evidence>
<dbReference type="SUPFAM" id="SSF51905">
    <property type="entry name" value="FAD/NAD(P)-binding domain"/>
    <property type="match status" value="1"/>
</dbReference>
<reference evidence="6" key="3">
    <citation type="submission" date="2014-01" db="EMBL/GenBank/DDBJ databases">
        <title>Evolution of pathogenesis and genome organization in the Tremellales.</title>
        <authorList>
            <person name="Cuomo C."/>
            <person name="Litvintseva A."/>
            <person name="Heitman J."/>
            <person name="Chen Y."/>
            <person name="Sun S."/>
            <person name="Springer D."/>
            <person name="Dromer F."/>
            <person name="Young S."/>
            <person name="Zeng Q."/>
            <person name="Chapman S."/>
            <person name="Gujja S."/>
            <person name="Saif S."/>
            <person name="Birren B."/>
        </authorList>
    </citation>
    <scope>NUCLEOTIDE SEQUENCE</scope>
    <source>
        <strain evidence="6">CBS 10118</strain>
    </source>
</reference>
<dbReference type="AlphaFoldDB" id="A0A1B9G4Z9"/>
<dbReference type="EMBL" id="KI894020">
    <property type="protein sequence ID" value="OCF26109.1"/>
    <property type="molecule type" value="Genomic_DNA"/>
</dbReference>
<dbReference type="PANTHER" id="PTHR47178:SF5">
    <property type="entry name" value="FAD-BINDING DOMAIN-CONTAINING PROTEIN"/>
    <property type="match status" value="1"/>
</dbReference>
<evidence type="ECO:0000313" key="8">
    <source>
        <dbReference type="Proteomes" id="UP000092730"/>
    </source>
</evidence>
<protein>
    <recommendedName>
        <fullName evidence="5">FAD-binding domain-containing protein</fullName>
    </recommendedName>
</protein>
<dbReference type="KEGG" id="kbi:30208185"/>
<dbReference type="EMBL" id="CP144541">
    <property type="protein sequence ID" value="WVW78457.1"/>
    <property type="molecule type" value="Genomic_DNA"/>
</dbReference>
<dbReference type="Gene3D" id="3.50.50.60">
    <property type="entry name" value="FAD/NAD(P)-binding domain"/>
    <property type="match status" value="1"/>
</dbReference>
<dbReference type="STRING" id="1296100.A0A1B9G4Z9"/>
<keyword evidence="4" id="KW-0503">Monooxygenase</keyword>
<evidence type="ECO:0000313" key="7">
    <source>
        <dbReference type="EMBL" id="WVW78457.1"/>
    </source>
</evidence>
<evidence type="ECO:0000256" key="4">
    <source>
        <dbReference type="ARBA" id="ARBA00023033"/>
    </source>
</evidence>
<evidence type="ECO:0000256" key="2">
    <source>
        <dbReference type="ARBA" id="ARBA00022827"/>
    </source>
</evidence>
<dbReference type="GO" id="GO:0071949">
    <property type="term" value="F:FAD binding"/>
    <property type="evidence" value="ECO:0007669"/>
    <property type="project" value="InterPro"/>
</dbReference>
<keyword evidence="8" id="KW-1185">Reference proteome</keyword>
<organism evidence="6">
    <name type="scientific">Kwoniella bestiolae CBS 10118</name>
    <dbReference type="NCBI Taxonomy" id="1296100"/>
    <lineage>
        <taxon>Eukaryota</taxon>
        <taxon>Fungi</taxon>
        <taxon>Dikarya</taxon>
        <taxon>Basidiomycota</taxon>
        <taxon>Agaricomycotina</taxon>
        <taxon>Tremellomycetes</taxon>
        <taxon>Tremellales</taxon>
        <taxon>Cryptococcaceae</taxon>
        <taxon>Kwoniella</taxon>
    </lineage>
</organism>
<gene>
    <name evidence="6" type="ORF">I302_03786</name>
    <name evidence="7" type="ORF">I302_100411</name>
</gene>
<evidence type="ECO:0000256" key="3">
    <source>
        <dbReference type="ARBA" id="ARBA00023002"/>
    </source>
</evidence>
<evidence type="ECO:0000259" key="5">
    <source>
        <dbReference type="Pfam" id="PF01494"/>
    </source>
</evidence>
<dbReference type="Pfam" id="PF01494">
    <property type="entry name" value="FAD_binding_3"/>
    <property type="match status" value="1"/>
</dbReference>
<reference evidence="7" key="4">
    <citation type="submission" date="2024-02" db="EMBL/GenBank/DDBJ databases">
        <title>Comparative genomics of Cryptococcus and Kwoniella reveals pathogenesis evolution and contrasting modes of karyotype evolution via chromosome fusion or intercentromeric recombination.</title>
        <authorList>
            <person name="Coelho M.A."/>
            <person name="David-Palma M."/>
            <person name="Shea T."/>
            <person name="Bowers K."/>
            <person name="McGinley-Smith S."/>
            <person name="Mohammad A.W."/>
            <person name="Gnirke A."/>
            <person name="Yurkov A.M."/>
            <person name="Nowrousian M."/>
            <person name="Sun S."/>
            <person name="Cuomo C.A."/>
            <person name="Heitman J."/>
        </authorList>
    </citation>
    <scope>NUCLEOTIDE SEQUENCE</scope>
    <source>
        <strain evidence="7">CBS 10118</strain>
    </source>
</reference>
<dbReference type="Proteomes" id="UP000092730">
    <property type="component" value="Chromosome 1"/>
</dbReference>
<name>A0A1B9G4Z9_9TREE</name>
<sequence length="392" mass="42481">MSSQQPILIAGAGLSSLLLARSLLRSHIPFQIFERDASLSFRGQGYRLRLSTEGLDAIEDVLGPDEFGRFYDICGKTGGSGFTALNAITGEQVEHKVPEKLGSRDGLTIGIARGEMRKFFLEGSEDFVQFNKNVVDYEESPNGVKVIFGDGSRSVEGSMLIIGDGLKSKVSKKLSEGKIKHYDTLVRGIHGQAPTLAFKGLEEGVYRFVDDSRGEEGNVSVITNIRSKDMDDPSIQFGWTMVGSPGLIKAPNDDYTIIGKTAADIAKSLTANWSPKLKPLFTEMVENEAAFWKITCSTPSGVPVWKNHPRITVIGDAVHSMTPAGGIGANTAVRDSALLGRLLGEAGGYREGITKEYEDKMRVYASEAVATSYGLAEKQFGIRIDEETSPTV</sequence>
<dbReference type="OrthoDB" id="655030at2759"/>
<dbReference type="VEuPathDB" id="FungiDB:I302_03786"/>
<feature type="domain" description="FAD-binding" evidence="5">
    <location>
        <begin position="130"/>
        <end position="369"/>
    </location>
</feature>
<accession>A0A1B9G4Z9</accession>
<reference evidence="6" key="1">
    <citation type="submission" date="2013-07" db="EMBL/GenBank/DDBJ databases">
        <title>The Genome Sequence of Cryptococcus bestiolae CBS10118.</title>
        <authorList>
            <consortium name="The Broad Institute Genome Sequencing Platform"/>
            <person name="Cuomo C."/>
            <person name="Litvintseva A."/>
            <person name="Chen Y."/>
            <person name="Heitman J."/>
            <person name="Sun S."/>
            <person name="Springer D."/>
            <person name="Dromer F."/>
            <person name="Young S.K."/>
            <person name="Zeng Q."/>
            <person name="Gargeya S."/>
            <person name="Fitzgerald M."/>
            <person name="Abouelleil A."/>
            <person name="Alvarado L."/>
            <person name="Berlin A.M."/>
            <person name="Chapman S.B."/>
            <person name="Dewar J."/>
            <person name="Goldberg J."/>
            <person name="Griggs A."/>
            <person name="Gujja S."/>
            <person name="Hansen M."/>
            <person name="Howarth C."/>
            <person name="Imamovic A."/>
            <person name="Larimer J."/>
            <person name="McCowan C."/>
            <person name="Murphy C."/>
            <person name="Pearson M."/>
            <person name="Priest M."/>
            <person name="Roberts A."/>
            <person name="Saif S."/>
            <person name="Shea T."/>
            <person name="Sykes S."/>
            <person name="Wortman J."/>
            <person name="Nusbaum C."/>
            <person name="Birren B."/>
        </authorList>
    </citation>
    <scope>NUCLEOTIDE SEQUENCE [LARGE SCALE GENOMIC DNA]</scope>
    <source>
        <strain evidence="6">CBS 10118</strain>
    </source>
</reference>